<gene>
    <name evidence="1" type="ORF">RC62_1272</name>
</gene>
<accession>A0A0Q0S7L3</accession>
<dbReference type="Proteomes" id="UP000050443">
    <property type="component" value="Unassembled WGS sequence"/>
</dbReference>
<dbReference type="OrthoDB" id="1118927at2"/>
<sequence>MKKLFLLIAVVLFCSCSNDDNHSSQNDLKGKWNLTNTSGGITGTTYPNPADQQMVLEFSENTLKTYLNGTLLNTQTYSFQTKKSIFGGVRKMIVTQSNAIANDINRVQSFKIVGDKLYLRDECFDCYTSEYMRINPAAF</sequence>
<dbReference type="EMBL" id="JRLF01000012">
    <property type="protein sequence ID" value="KQB39586.1"/>
    <property type="molecule type" value="Genomic_DNA"/>
</dbReference>
<comment type="caution">
    <text evidence="1">The sequence shown here is derived from an EMBL/GenBank/DDBJ whole genome shotgun (WGS) entry which is preliminary data.</text>
</comment>
<reference evidence="1 2" key="1">
    <citation type="submission" date="2014-09" db="EMBL/GenBank/DDBJ databases">
        <title>Genome sequence of Flavobacterium aquidurense RC62.</title>
        <authorList>
            <person name="Kim J.F."/>
            <person name="Kwak M.-J."/>
        </authorList>
    </citation>
    <scope>NUCLEOTIDE SEQUENCE [LARGE SCALE GENOMIC DNA]</scope>
    <source>
        <strain evidence="1 2">RC62</strain>
    </source>
</reference>
<dbReference type="STRING" id="362413.RC62_1272"/>
<dbReference type="PATRIC" id="fig|362413.3.peg.1243"/>
<evidence type="ECO:0000313" key="1">
    <source>
        <dbReference type="EMBL" id="KQB39586.1"/>
    </source>
</evidence>
<name>A0A0Q0S7L3_9FLAO</name>
<dbReference type="PROSITE" id="PS51257">
    <property type="entry name" value="PROKAR_LIPOPROTEIN"/>
    <property type="match status" value="1"/>
</dbReference>
<proteinExistence type="predicted"/>
<dbReference type="RefSeq" id="WP_055096161.1">
    <property type="nucleotide sequence ID" value="NZ_JRLF01000012.1"/>
</dbReference>
<evidence type="ECO:0008006" key="3">
    <source>
        <dbReference type="Google" id="ProtNLM"/>
    </source>
</evidence>
<protein>
    <recommendedName>
        <fullName evidence="3">Lipocalin-like domain-containing protein</fullName>
    </recommendedName>
</protein>
<dbReference type="AlphaFoldDB" id="A0A0Q0S7L3"/>
<evidence type="ECO:0000313" key="2">
    <source>
        <dbReference type="Proteomes" id="UP000050443"/>
    </source>
</evidence>
<organism evidence="1 2">
    <name type="scientific">Flavobacterium aquidurense</name>
    <dbReference type="NCBI Taxonomy" id="362413"/>
    <lineage>
        <taxon>Bacteria</taxon>
        <taxon>Pseudomonadati</taxon>
        <taxon>Bacteroidota</taxon>
        <taxon>Flavobacteriia</taxon>
        <taxon>Flavobacteriales</taxon>
        <taxon>Flavobacteriaceae</taxon>
        <taxon>Flavobacterium</taxon>
    </lineage>
</organism>